<dbReference type="GO" id="GO:0008967">
    <property type="term" value="F:phosphoglycolate phosphatase activity"/>
    <property type="evidence" value="ECO:0007669"/>
    <property type="project" value="TreeGrafter"/>
</dbReference>
<keyword evidence="1" id="KW-0378">Hydrolase</keyword>
<dbReference type="CDD" id="cd01427">
    <property type="entry name" value="HAD_like"/>
    <property type="match status" value="1"/>
</dbReference>
<dbReference type="Gene3D" id="1.10.150.240">
    <property type="entry name" value="Putative phosphatase, domain 2"/>
    <property type="match status" value="1"/>
</dbReference>
<dbReference type="SUPFAM" id="SSF56784">
    <property type="entry name" value="HAD-like"/>
    <property type="match status" value="1"/>
</dbReference>
<dbReference type="NCBIfam" id="TIGR01549">
    <property type="entry name" value="HAD-SF-IA-v1"/>
    <property type="match status" value="1"/>
</dbReference>
<dbReference type="SFLD" id="SFLDS00003">
    <property type="entry name" value="Haloacid_Dehalogenase"/>
    <property type="match status" value="1"/>
</dbReference>
<dbReference type="Pfam" id="PF00702">
    <property type="entry name" value="Hydrolase"/>
    <property type="match status" value="1"/>
</dbReference>
<dbReference type="GO" id="GO:0005829">
    <property type="term" value="C:cytosol"/>
    <property type="evidence" value="ECO:0007669"/>
    <property type="project" value="TreeGrafter"/>
</dbReference>
<dbReference type="InterPro" id="IPR006439">
    <property type="entry name" value="HAD-SF_hydro_IA"/>
</dbReference>
<evidence type="ECO:0000313" key="1">
    <source>
        <dbReference type="EMBL" id="MDG3493793.1"/>
    </source>
</evidence>
<name>A0A9X4M4Y1_9CYAN</name>
<dbReference type="EC" id="3.-.-.-" evidence="1"/>
<gene>
    <name evidence="1" type="ORF">FEV09_04410</name>
</gene>
<dbReference type="InterPro" id="IPR050155">
    <property type="entry name" value="HAD-like_hydrolase_sf"/>
</dbReference>
<accession>A0A9X4M4Y1</accession>
<protein>
    <submittedName>
        <fullName evidence="1">HAD family hydrolase</fullName>
        <ecNumber evidence="1">3.-.-.-</ecNumber>
    </submittedName>
</protein>
<dbReference type="GO" id="GO:0006281">
    <property type="term" value="P:DNA repair"/>
    <property type="evidence" value="ECO:0007669"/>
    <property type="project" value="TreeGrafter"/>
</dbReference>
<dbReference type="EMBL" id="VBTY01000022">
    <property type="protein sequence ID" value="MDG3493793.1"/>
    <property type="molecule type" value="Genomic_DNA"/>
</dbReference>
<dbReference type="AlphaFoldDB" id="A0A9X4M4Y1"/>
<dbReference type="RefSeq" id="WP_009625846.1">
    <property type="nucleotide sequence ID" value="NZ_VBTY01000022.1"/>
</dbReference>
<dbReference type="Gene3D" id="3.40.50.1000">
    <property type="entry name" value="HAD superfamily/HAD-like"/>
    <property type="match status" value="1"/>
</dbReference>
<dbReference type="Proteomes" id="UP001152872">
    <property type="component" value="Unassembled WGS sequence"/>
</dbReference>
<proteinExistence type="predicted"/>
<dbReference type="PANTHER" id="PTHR43434">
    <property type="entry name" value="PHOSPHOGLYCOLATE PHOSPHATASE"/>
    <property type="match status" value="1"/>
</dbReference>
<keyword evidence="2" id="KW-1185">Reference proteome</keyword>
<reference evidence="1" key="1">
    <citation type="submission" date="2019-05" db="EMBL/GenBank/DDBJ databases">
        <title>Whole genome sequencing of Pseudanabaena catenata USMAC16.</title>
        <authorList>
            <person name="Khan Z."/>
            <person name="Omar W.M."/>
            <person name="Convey P."/>
            <person name="Merican F."/>
            <person name="Najimudin N."/>
        </authorList>
    </citation>
    <scope>NUCLEOTIDE SEQUENCE</scope>
    <source>
        <strain evidence="1">USMAC16</strain>
    </source>
</reference>
<dbReference type="InterPro" id="IPR023214">
    <property type="entry name" value="HAD_sf"/>
</dbReference>
<comment type="caution">
    <text evidence="1">The sequence shown here is derived from an EMBL/GenBank/DDBJ whole genome shotgun (WGS) entry which is preliminary data.</text>
</comment>
<dbReference type="InterPro" id="IPR023198">
    <property type="entry name" value="PGP-like_dom2"/>
</dbReference>
<sequence length="235" mass="26292">MKENSPLGLAVDRVSNQVSSQVSNQAQYDAIVFDFDGVLVESVDVKTEAFGALYAEYGDRIVEQVRAYHILHGGVSRFVKFRYYHEVLLGKTLTKEEEHYLGERFSQCVEDAVVAAKYVMGAYEFLENNYQSIPLFVASGTPDLELQRIVARRNMSHYFLSVHGSPASKGDIIQNILQKYNFDRDRVLMVGDSLSDYEGAIAAGVKFIGRVLQYPSTVPFTADTIVLPDLCKLAV</sequence>
<organism evidence="1 2">
    <name type="scientific">Pseudanabaena catenata USMAC16</name>
    <dbReference type="NCBI Taxonomy" id="1855837"/>
    <lineage>
        <taxon>Bacteria</taxon>
        <taxon>Bacillati</taxon>
        <taxon>Cyanobacteriota</taxon>
        <taxon>Cyanophyceae</taxon>
        <taxon>Pseudanabaenales</taxon>
        <taxon>Pseudanabaenaceae</taxon>
        <taxon>Pseudanabaena</taxon>
    </lineage>
</organism>
<dbReference type="SFLD" id="SFLDG01129">
    <property type="entry name" value="C1.5:_HAD__Beta-PGM__Phosphata"/>
    <property type="match status" value="1"/>
</dbReference>
<dbReference type="InterPro" id="IPR036412">
    <property type="entry name" value="HAD-like_sf"/>
</dbReference>
<evidence type="ECO:0000313" key="2">
    <source>
        <dbReference type="Proteomes" id="UP001152872"/>
    </source>
</evidence>
<dbReference type="PANTHER" id="PTHR43434:SF1">
    <property type="entry name" value="PHOSPHOGLYCOLATE PHOSPHATASE"/>
    <property type="match status" value="1"/>
</dbReference>